<protein>
    <submittedName>
        <fullName evidence="1">Uncharacterized protein</fullName>
    </submittedName>
</protein>
<sequence length="185" mass="20920">MLMSVSVEIRDVKQAEEVVIALALTLPGKTMIIIDSQQAYRSFQSGWATAMKEVPDQPVVTYKNMVTFYHKERQKLPAPHPQLTQGQQVAYRQIQSGSFPHPLLLSRMFPNQYRGNCPVCQEIGILQHMVGECRFNQEHPPPLPPTTTPLPLVERWENLLSSPALENQLRLVTRSQVAKTAYGIS</sequence>
<comment type="caution">
    <text evidence="1">The sequence shown here is derived from an EMBL/GenBank/DDBJ whole genome shotgun (WGS) entry which is preliminary data.</text>
</comment>
<dbReference type="EMBL" id="JABSTQ010009660">
    <property type="protein sequence ID" value="KAG0427034.1"/>
    <property type="molecule type" value="Genomic_DNA"/>
</dbReference>
<accession>A0AC60Q1X3</accession>
<evidence type="ECO:0000313" key="1">
    <source>
        <dbReference type="EMBL" id="KAG0427034.1"/>
    </source>
</evidence>
<evidence type="ECO:0000313" key="2">
    <source>
        <dbReference type="Proteomes" id="UP000805193"/>
    </source>
</evidence>
<reference evidence="1 2" key="1">
    <citation type="journal article" date="2020" name="Cell">
        <title>Large-Scale Comparative Analyses of Tick Genomes Elucidate Their Genetic Diversity and Vector Capacities.</title>
        <authorList>
            <consortium name="Tick Genome and Microbiome Consortium (TIGMIC)"/>
            <person name="Jia N."/>
            <person name="Wang J."/>
            <person name="Shi W."/>
            <person name="Du L."/>
            <person name="Sun Y."/>
            <person name="Zhan W."/>
            <person name="Jiang J.F."/>
            <person name="Wang Q."/>
            <person name="Zhang B."/>
            <person name="Ji P."/>
            <person name="Bell-Sakyi L."/>
            <person name="Cui X.M."/>
            <person name="Yuan T.T."/>
            <person name="Jiang B.G."/>
            <person name="Yang W.F."/>
            <person name="Lam T.T."/>
            <person name="Chang Q.C."/>
            <person name="Ding S.J."/>
            <person name="Wang X.J."/>
            <person name="Zhu J.G."/>
            <person name="Ruan X.D."/>
            <person name="Zhao L."/>
            <person name="Wei J.T."/>
            <person name="Ye R.Z."/>
            <person name="Que T.C."/>
            <person name="Du C.H."/>
            <person name="Zhou Y.H."/>
            <person name="Cheng J.X."/>
            <person name="Dai P.F."/>
            <person name="Guo W.B."/>
            <person name="Han X.H."/>
            <person name="Huang E.J."/>
            <person name="Li L.F."/>
            <person name="Wei W."/>
            <person name="Gao Y.C."/>
            <person name="Liu J.Z."/>
            <person name="Shao H.Z."/>
            <person name="Wang X."/>
            <person name="Wang C.C."/>
            <person name="Yang T.C."/>
            <person name="Huo Q.B."/>
            <person name="Li W."/>
            <person name="Chen H.Y."/>
            <person name="Chen S.E."/>
            <person name="Zhou L.G."/>
            <person name="Ni X.B."/>
            <person name="Tian J.H."/>
            <person name="Sheng Y."/>
            <person name="Liu T."/>
            <person name="Pan Y.S."/>
            <person name="Xia L.Y."/>
            <person name="Li J."/>
            <person name="Zhao F."/>
            <person name="Cao W.C."/>
        </authorList>
    </citation>
    <scope>NUCLEOTIDE SEQUENCE [LARGE SCALE GENOMIC DNA]</scope>
    <source>
        <strain evidence="1">Iper-2018</strain>
    </source>
</reference>
<proteinExistence type="predicted"/>
<keyword evidence="2" id="KW-1185">Reference proteome</keyword>
<name>A0AC60Q1X3_IXOPE</name>
<gene>
    <name evidence="1" type="ORF">HPB47_025898</name>
</gene>
<organism evidence="1 2">
    <name type="scientific">Ixodes persulcatus</name>
    <name type="common">Taiga tick</name>
    <dbReference type="NCBI Taxonomy" id="34615"/>
    <lineage>
        <taxon>Eukaryota</taxon>
        <taxon>Metazoa</taxon>
        <taxon>Ecdysozoa</taxon>
        <taxon>Arthropoda</taxon>
        <taxon>Chelicerata</taxon>
        <taxon>Arachnida</taxon>
        <taxon>Acari</taxon>
        <taxon>Parasitiformes</taxon>
        <taxon>Ixodida</taxon>
        <taxon>Ixodoidea</taxon>
        <taxon>Ixodidae</taxon>
        <taxon>Ixodinae</taxon>
        <taxon>Ixodes</taxon>
    </lineage>
</organism>
<dbReference type="Proteomes" id="UP000805193">
    <property type="component" value="Unassembled WGS sequence"/>
</dbReference>